<dbReference type="RefSeq" id="WP_166646980.1">
    <property type="nucleotide sequence ID" value="NZ_SOCA01000001.1"/>
</dbReference>
<dbReference type="InterPro" id="IPR024775">
    <property type="entry name" value="DinB-like"/>
</dbReference>
<evidence type="ECO:0000313" key="2">
    <source>
        <dbReference type="EMBL" id="TDU81210.1"/>
    </source>
</evidence>
<dbReference type="EMBL" id="SOCA01000001">
    <property type="protein sequence ID" value="TDU81210.1"/>
    <property type="molecule type" value="Genomic_DNA"/>
</dbReference>
<sequence>MDFNAEPQLAPPGAGLPFPELMVAKLIFKCRLQLGSRASFSASFQSERRKIQELVKTCEESKGAEPILIPRLTGMEDSSRHWSVWMTLEHLRMVHDSITKVITALTSGVAMEGAASTASVKPRKEVTARVLRHYETSCDGLQKAVDDAPDLNTKLKFTHPWFGPLNAAGWHAMAGQHLGIHRRQIEQILKRLEA</sequence>
<feature type="domain" description="DinB-like" evidence="1">
    <location>
        <begin position="48"/>
        <end position="185"/>
    </location>
</feature>
<reference evidence="2 3" key="1">
    <citation type="submission" date="2019-03" db="EMBL/GenBank/DDBJ databases">
        <title>Genomic Encyclopedia of Archaeal and Bacterial Type Strains, Phase II (KMG-II): from individual species to whole genera.</title>
        <authorList>
            <person name="Goeker M."/>
        </authorList>
    </citation>
    <scope>NUCLEOTIDE SEQUENCE [LARGE SCALE GENOMIC DNA]</scope>
    <source>
        <strain evidence="2 3">ATCC 25309</strain>
    </source>
</reference>
<dbReference type="InterPro" id="IPR034660">
    <property type="entry name" value="DinB/YfiT-like"/>
</dbReference>
<dbReference type="AlphaFoldDB" id="A0A4R7SPS5"/>
<dbReference type="Gene3D" id="1.20.120.450">
    <property type="entry name" value="dinb family like domain"/>
    <property type="match status" value="1"/>
</dbReference>
<proteinExistence type="predicted"/>
<organism evidence="2 3">
    <name type="scientific">Prosthecobacter fusiformis</name>
    <dbReference type="NCBI Taxonomy" id="48464"/>
    <lineage>
        <taxon>Bacteria</taxon>
        <taxon>Pseudomonadati</taxon>
        <taxon>Verrucomicrobiota</taxon>
        <taxon>Verrucomicrobiia</taxon>
        <taxon>Verrucomicrobiales</taxon>
        <taxon>Verrucomicrobiaceae</taxon>
        <taxon>Prosthecobacter</taxon>
    </lineage>
</organism>
<comment type="caution">
    <text evidence="2">The sequence shown here is derived from an EMBL/GenBank/DDBJ whole genome shotgun (WGS) entry which is preliminary data.</text>
</comment>
<name>A0A4R7SPS5_9BACT</name>
<protein>
    <submittedName>
        <fullName evidence="2">DinB family protein</fullName>
    </submittedName>
</protein>
<accession>A0A4R7SPS5</accession>
<evidence type="ECO:0000259" key="1">
    <source>
        <dbReference type="Pfam" id="PF12867"/>
    </source>
</evidence>
<keyword evidence="3" id="KW-1185">Reference proteome</keyword>
<dbReference type="SUPFAM" id="SSF109854">
    <property type="entry name" value="DinB/YfiT-like putative metalloenzymes"/>
    <property type="match status" value="1"/>
</dbReference>
<gene>
    <name evidence="2" type="ORF">EI77_00513</name>
</gene>
<dbReference type="Proteomes" id="UP000295662">
    <property type="component" value="Unassembled WGS sequence"/>
</dbReference>
<evidence type="ECO:0000313" key="3">
    <source>
        <dbReference type="Proteomes" id="UP000295662"/>
    </source>
</evidence>
<dbReference type="Pfam" id="PF12867">
    <property type="entry name" value="DinB_2"/>
    <property type="match status" value="1"/>
</dbReference>